<dbReference type="InterPro" id="IPR009752">
    <property type="entry name" value="Phage_Mu_GpJ"/>
</dbReference>
<evidence type="ECO:0000313" key="1">
    <source>
        <dbReference type="EMBL" id="PWV97712.1"/>
    </source>
</evidence>
<proteinExistence type="predicted"/>
<comment type="caution">
    <text evidence="1">The sequence shown here is derived from an EMBL/GenBank/DDBJ whole genome shotgun (WGS) entry which is preliminary data.</text>
</comment>
<gene>
    <name evidence="1" type="ORF">DFR52_106237</name>
</gene>
<dbReference type="Proteomes" id="UP000246352">
    <property type="component" value="Unassembled WGS sequence"/>
</dbReference>
<protein>
    <submittedName>
        <fullName evidence="1">Phage gp36-like protein</fullName>
    </submittedName>
</protein>
<sequence length="154" mass="16795">MTDYATLSDMEARYPRELIVLAADEDTGQRDDARIEAALRDASSEVRGVLKARYGLDELTRLDEDSLGTLRLYTIDIALYRVAIAFSRSSERLEDRYNAAIKRLEAISAGRGGLSFINGEAGGVPAGGASSSSPNQVLIEAPARIFTRDRLRGL</sequence>
<organism evidence="1 2">
    <name type="scientific">Hoeflea marina</name>
    <dbReference type="NCBI Taxonomy" id="274592"/>
    <lineage>
        <taxon>Bacteria</taxon>
        <taxon>Pseudomonadati</taxon>
        <taxon>Pseudomonadota</taxon>
        <taxon>Alphaproteobacteria</taxon>
        <taxon>Hyphomicrobiales</taxon>
        <taxon>Rhizobiaceae</taxon>
        <taxon>Hoeflea</taxon>
    </lineage>
</organism>
<dbReference type="RefSeq" id="WP_110034004.1">
    <property type="nucleotide sequence ID" value="NZ_QGTR01000006.1"/>
</dbReference>
<name>A0A317PFL7_9HYPH</name>
<reference evidence="1 2" key="1">
    <citation type="submission" date="2018-05" db="EMBL/GenBank/DDBJ databases">
        <title>Genomic Encyclopedia of Type Strains, Phase IV (KMG-IV): sequencing the most valuable type-strain genomes for metagenomic binning, comparative biology and taxonomic classification.</title>
        <authorList>
            <person name="Goeker M."/>
        </authorList>
    </citation>
    <scope>NUCLEOTIDE SEQUENCE [LARGE SCALE GENOMIC DNA]</scope>
    <source>
        <strain evidence="1 2">DSM 16791</strain>
    </source>
</reference>
<dbReference type="EMBL" id="QGTR01000006">
    <property type="protein sequence ID" value="PWV97712.1"/>
    <property type="molecule type" value="Genomic_DNA"/>
</dbReference>
<evidence type="ECO:0000313" key="2">
    <source>
        <dbReference type="Proteomes" id="UP000246352"/>
    </source>
</evidence>
<accession>A0A317PFL7</accession>
<dbReference type="Pfam" id="PF07030">
    <property type="entry name" value="Phage_Mu_Gp36"/>
    <property type="match status" value="1"/>
</dbReference>
<dbReference type="AlphaFoldDB" id="A0A317PFL7"/>
<dbReference type="OrthoDB" id="9812088at2"/>
<keyword evidence="2" id="KW-1185">Reference proteome</keyword>